<name>A0AAE4MCD2_9EURY</name>
<dbReference type="RefSeq" id="WP_338094197.1">
    <property type="nucleotide sequence ID" value="NZ_JAWDKA010000005.1"/>
</dbReference>
<feature type="transmembrane region" description="Helical" evidence="1">
    <location>
        <begin position="29"/>
        <end position="50"/>
    </location>
</feature>
<proteinExistence type="predicted"/>
<gene>
    <name evidence="2" type="ORF">McpAg1_10020</name>
</gene>
<evidence type="ECO:0000313" key="2">
    <source>
        <dbReference type="EMBL" id="MDV0441791.1"/>
    </source>
</evidence>
<sequence>MKKSTAFGLGIVFAVAAIAAALAVAEIPALIAVVVICIPAALACFIYWWCAGTKDGDIPFVGY</sequence>
<accession>A0AAE4MCD2</accession>
<protein>
    <submittedName>
        <fullName evidence="2">Uncharacterized protein</fullName>
    </submittedName>
</protein>
<evidence type="ECO:0000313" key="3">
    <source>
        <dbReference type="Proteomes" id="UP001273136"/>
    </source>
</evidence>
<dbReference type="AlphaFoldDB" id="A0AAE4MCD2"/>
<evidence type="ECO:0000256" key="1">
    <source>
        <dbReference type="SAM" id="Phobius"/>
    </source>
</evidence>
<reference evidence="2" key="1">
    <citation type="submission" date="2023-06" db="EMBL/GenBank/DDBJ databases">
        <title>Genome sequence of Methancorpusculaceae sp. Ag1.</title>
        <authorList>
            <person name="Protasov E."/>
            <person name="Platt K."/>
            <person name="Poehlein A."/>
            <person name="Daniel R."/>
            <person name="Brune A."/>
        </authorList>
    </citation>
    <scope>NUCLEOTIDE SEQUENCE</scope>
    <source>
        <strain evidence="2">Ag1</strain>
    </source>
</reference>
<organism evidence="2 3">
    <name type="scientific">Methanorbis furvi</name>
    <dbReference type="NCBI Taxonomy" id="3028299"/>
    <lineage>
        <taxon>Archaea</taxon>
        <taxon>Methanobacteriati</taxon>
        <taxon>Methanobacteriota</taxon>
        <taxon>Stenosarchaea group</taxon>
        <taxon>Methanomicrobia</taxon>
        <taxon>Methanomicrobiales</taxon>
        <taxon>Methanocorpusculaceae</taxon>
        <taxon>Methanorbis</taxon>
    </lineage>
</organism>
<keyword evidence="1" id="KW-0812">Transmembrane</keyword>
<dbReference type="Proteomes" id="UP001273136">
    <property type="component" value="Unassembled WGS sequence"/>
</dbReference>
<dbReference type="EMBL" id="JAWDKA010000005">
    <property type="protein sequence ID" value="MDV0441791.1"/>
    <property type="molecule type" value="Genomic_DNA"/>
</dbReference>
<keyword evidence="3" id="KW-1185">Reference proteome</keyword>
<comment type="caution">
    <text evidence="2">The sequence shown here is derived from an EMBL/GenBank/DDBJ whole genome shotgun (WGS) entry which is preliminary data.</text>
</comment>
<keyword evidence="1" id="KW-1133">Transmembrane helix</keyword>
<keyword evidence="1" id="KW-0472">Membrane</keyword>